<accession>A0A0D9XI92</accession>
<evidence type="ECO:0000259" key="5">
    <source>
        <dbReference type="PROSITE" id="PS51319"/>
    </source>
</evidence>
<evidence type="ECO:0000256" key="3">
    <source>
        <dbReference type="PROSITE-ProRule" id="PRU00649"/>
    </source>
</evidence>
<dbReference type="HOGENOM" id="CLU_097343_0_0_1"/>
<keyword evidence="7" id="KW-1185">Reference proteome</keyword>
<dbReference type="PANTHER" id="PTHR46554:SF5">
    <property type="entry name" value="OS10G0327400 PROTEIN"/>
    <property type="match status" value="1"/>
</dbReference>
<keyword evidence="2 3" id="KW-0539">Nucleus</keyword>
<proteinExistence type="predicted"/>
<protein>
    <recommendedName>
        <fullName evidence="5">TFIIS N-terminal domain-containing protein</fullName>
    </recommendedName>
</protein>
<evidence type="ECO:0000256" key="1">
    <source>
        <dbReference type="ARBA" id="ARBA00004123"/>
    </source>
</evidence>
<dbReference type="AlphaFoldDB" id="A0A0D9XI92"/>
<dbReference type="InterPro" id="IPR035441">
    <property type="entry name" value="TFIIS/LEDGF_dom_sf"/>
</dbReference>
<dbReference type="eggNOG" id="ENOG502R3R4">
    <property type="taxonomic scope" value="Eukaryota"/>
</dbReference>
<reference evidence="6" key="3">
    <citation type="submission" date="2015-04" db="UniProtKB">
        <authorList>
            <consortium name="EnsemblPlants"/>
        </authorList>
    </citation>
    <scope>IDENTIFICATION</scope>
</reference>
<feature type="region of interest" description="Disordered" evidence="4">
    <location>
        <begin position="136"/>
        <end position="162"/>
    </location>
</feature>
<dbReference type="Gene3D" id="1.20.930.10">
    <property type="entry name" value="Conserved domain common to transcription factors TFIIS, elongin A, CRSP70"/>
    <property type="match status" value="1"/>
</dbReference>
<feature type="domain" description="TFIIS N-terminal" evidence="5">
    <location>
        <begin position="65"/>
        <end position="137"/>
    </location>
</feature>
<dbReference type="SUPFAM" id="SSF47676">
    <property type="entry name" value="Conserved domain common to transcription factors TFIIS, elongin A, CRSP70"/>
    <property type="match status" value="1"/>
</dbReference>
<evidence type="ECO:0000256" key="2">
    <source>
        <dbReference type="ARBA" id="ARBA00023242"/>
    </source>
</evidence>
<dbReference type="GO" id="GO:0005634">
    <property type="term" value="C:nucleus"/>
    <property type="evidence" value="ECO:0007669"/>
    <property type="project" value="UniProtKB-SubCell"/>
</dbReference>
<dbReference type="Pfam" id="PF08711">
    <property type="entry name" value="Med26"/>
    <property type="match status" value="1"/>
</dbReference>
<dbReference type="SMART" id="SM00509">
    <property type="entry name" value="TFS2N"/>
    <property type="match status" value="1"/>
</dbReference>
<reference evidence="7" key="2">
    <citation type="submission" date="2013-12" db="EMBL/GenBank/DDBJ databases">
        <authorList>
            <person name="Yu Y."/>
            <person name="Lee S."/>
            <person name="de Baynast K."/>
            <person name="Wissotski M."/>
            <person name="Liu L."/>
            <person name="Talag J."/>
            <person name="Goicoechea J."/>
            <person name="Angelova A."/>
            <person name="Jetty R."/>
            <person name="Kudrna D."/>
            <person name="Golser W."/>
            <person name="Rivera L."/>
            <person name="Zhang J."/>
            <person name="Wing R."/>
        </authorList>
    </citation>
    <scope>NUCLEOTIDE SEQUENCE</scope>
</reference>
<evidence type="ECO:0000313" key="7">
    <source>
        <dbReference type="Proteomes" id="UP000032180"/>
    </source>
</evidence>
<dbReference type="Gramene" id="LPERR10G03140.1">
    <property type="protein sequence ID" value="LPERR10G03140.1"/>
    <property type="gene ID" value="LPERR10G03140"/>
</dbReference>
<reference evidence="6 7" key="1">
    <citation type="submission" date="2012-08" db="EMBL/GenBank/DDBJ databases">
        <title>Oryza genome evolution.</title>
        <authorList>
            <person name="Wing R.A."/>
        </authorList>
    </citation>
    <scope>NUCLEOTIDE SEQUENCE</scope>
</reference>
<dbReference type="InterPro" id="IPR017923">
    <property type="entry name" value="TFIIS_N"/>
</dbReference>
<dbReference type="PANTHER" id="PTHR46554">
    <property type="entry name" value="MEDIATOR OF RNA POLYMERASE II TRANSCRIPTION SUBUNIT 26A-RELATED"/>
    <property type="match status" value="1"/>
</dbReference>
<sequence length="268" mass="29100">MATGGEAIPEAWKKLVRSLGSEQLVDAIYVAIDDLAARDTIPHEVLRRMAAVREQLPSVGEVEVATINTKLVATAGSSEATVVELLRALRALPMTFETLEKTKIGKTITSLTKHSSEQVRGLAGELYKKWRPLVSEHLRSSSKPTTKTSSAPLAVAAREPAASTTTAAIKTVSNKSTDSALAAAARRAVQATVAMKKTATNNKRKEAPEMEEARLEAATKKLREGYREAETAKKERKIQIINAPPRKVKPRFVVVERRAPVVGTARCR</sequence>
<feature type="compositionally biased region" description="Low complexity" evidence="4">
    <location>
        <begin position="141"/>
        <end position="162"/>
    </location>
</feature>
<dbReference type="PROSITE" id="PS51319">
    <property type="entry name" value="TFIIS_N"/>
    <property type="match status" value="1"/>
</dbReference>
<dbReference type="STRING" id="77586.A0A0D9XI92"/>
<dbReference type="EnsemblPlants" id="LPERR10G03140.1">
    <property type="protein sequence ID" value="LPERR10G03140.1"/>
    <property type="gene ID" value="LPERR10G03140"/>
</dbReference>
<organism evidence="6 7">
    <name type="scientific">Leersia perrieri</name>
    <dbReference type="NCBI Taxonomy" id="77586"/>
    <lineage>
        <taxon>Eukaryota</taxon>
        <taxon>Viridiplantae</taxon>
        <taxon>Streptophyta</taxon>
        <taxon>Embryophyta</taxon>
        <taxon>Tracheophyta</taxon>
        <taxon>Spermatophyta</taxon>
        <taxon>Magnoliopsida</taxon>
        <taxon>Liliopsida</taxon>
        <taxon>Poales</taxon>
        <taxon>Poaceae</taxon>
        <taxon>BOP clade</taxon>
        <taxon>Oryzoideae</taxon>
        <taxon>Oryzeae</taxon>
        <taxon>Oryzinae</taxon>
        <taxon>Leersia</taxon>
    </lineage>
</organism>
<dbReference type="CDD" id="cd00183">
    <property type="entry name" value="TFIIS_I"/>
    <property type="match status" value="1"/>
</dbReference>
<comment type="subcellular location">
    <subcellularLocation>
        <location evidence="1 3">Nucleus</location>
    </subcellularLocation>
</comment>
<evidence type="ECO:0000313" key="6">
    <source>
        <dbReference type="EnsemblPlants" id="LPERR10G03140.1"/>
    </source>
</evidence>
<name>A0A0D9XI92_9ORYZ</name>
<dbReference type="InterPro" id="IPR003617">
    <property type="entry name" value="TFIIS/CRSP70_N_sub"/>
</dbReference>
<evidence type="ECO:0000256" key="4">
    <source>
        <dbReference type="SAM" id="MobiDB-lite"/>
    </source>
</evidence>
<dbReference type="Proteomes" id="UP000032180">
    <property type="component" value="Chromosome 10"/>
</dbReference>